<evidence type="ECO:0000256" key="2">
    <source>
        <dbReference type="SAM" id="Phobius"/>
    </source>
</evidence>
<organism evidence="4 5">
    <name type="scientific">Microbacterium marinilacus</name>
    <dbReference type="NCBI Taxonomy" id="415209"/>
    <lineage>
        <taxon>Bacteria</taxon>
        <taxon>Bacillati</taxon>
        <taxon>Actinomycetota</taxon>
        <taxon>Actinomycetes</taxon>
        <taxon>Micrococcales</taxon>
        <taxon>Microbacteriaceae</taxon>
        <taxon>Microbacterium</taxon>
    </lineage>
</organism>
<protein>
    <recommendedName>
        <fullName evidence="3">DUF1266 domain-containing protein</fullName>
    </recommendedName>
</protein>
<evidence type="ECO:0000256" key="1">
    <source>
        <dbReference type="SAM" id="MobiDB-lite"/>
    </source>
</evidence>
<gene>
    <name evidence="4" type="ORF">GCM10022202_23050</name>
</gene>
<keyword evidence="2" id="KW-0812">Transmembrane</keyword>
<comment type="caution">
    <text evidence="4">The sequence shown here is derived from an EMBL/GenBank/DDBJ whole genome shotgun (WGS) entry which is preliminary data.</text>
</comment>
<dbReference type="Proteomes" id="UP001410795">
    <property type="component" value="Unassembled WGS sequence"/>
</dbReference>
<feature type="transmembrane region" description="Helical" evidence="2">
    <location>
        <begin position="98"/>
        <end position="122"/>
    </location>
</feature>
<feature type="region of interest" description="Disordered" evidence="1">
    <location>
        <begin position="363"/>
        <end position="390"/>
    </location>
</feature>
<keyword evidence="2" id="KW-1133">Transmembrane helix</keyword>
<dbReference type="Pfam" id="PF06889">
    <property type="entry name" value="DUF1266"/>
    <property type="match status" value="1"/>
</dbReference>
<accession>A0ABP7BHU4</accession>
<keyword evidence="2" id="KW-0472">Membrane</keyword>
<proteinExistence type="predicted"/>
<evidence type="ECO:0000313" key="5">
    <source>
        <dbReference type="Proteomes" id="UP001410795"/>
    </source>
</evidence>
<sequence length="390" mass="42904">MSMKALAGSGASQRDRLIVVAECQDGAVNEPASALQNHPGDVEFPVRARRKYARLLETRRRADPKEMRRRALPVTLMAAPFGIAAFVLSFVWDVDEFGLNLFAFLVGMCFGLLIASIVLAVSDAGAPLRAQRQYIFRSGRTALSLHQQQILALDAASDFAGRGWNSSLAFTPTFAELPQDLRARHRDGEDGMPWFALPMSSVRQLRAALDDQFKIVSRSDAEMLVADTLALGDNSQRFAEVAGGENAEHMMSRIAALTGVPVFDIHDLAHGTDTAPARLLLAADIERAIGGVRYSYVAGYLTLEDTWGLLEPVAAKAFETYDGWDEYWRDVVIATAFRTNSLEAVQSQRDALTGLRDSNWPAASVPWPMTGHGREALSRLPERQPREEQS</sequence>
<evidence type="ECO:0000313" key="4">
    <source>
        <dbReference type="EMBL" id="GAA3661255.1"/>
    </source>
</evidence>
<dbReference type="EMBL" id="BAAAYV010000011">
    <property type="protein sequence ID" value="GAA3661255.1"/>
    <property type="molecule type" value="Genomic_DNA"/>
</dbReference>
<feature type="compositionally biased region" description="Basic and acidic residues" evidence="1">
    <location>
        <begin position="372"/>
        <end position="390"/>
    </location>
</feature>
<feature type="transmembrane region" description="Helical" evidence="2">
    <location>
        <begin position="71"/>
        <end position="92"/>
    </location>
</feature>
<feature type="domain" description="DUF1266" evidence="3">
    <location>
        <begin position="234"/>
        <end position="351"/>
    </location>
</feature>
<evidence type="ECO:0000259" key="3">
    <source>
        <dbReference type="Pfam" id="PF06889"/>
    </source>
</evidence>
<reference evidence="5" key="1">
    <citation type="journal article" date="2019" name="Int. J. Syst. Evol. Microbiol.">
        <title>The Global Catalogue of Microorganisms (GCM) 10K type strain sequencing project: providing services to taxonomists for standard genome sequencing and annotation.</title>
        <authorList>
            <consortium name="The Broad Institute Genomics Platform"/>
            <consortium name="The Broad Institute Genome Sequencing Center for Infectious Disease"/>
            <person name="Wu L."/>
            <person name="Ma J."/>
        </authorList>
    </citation>
    <scope>NUCLEOTIDE SEQUENCE [LARGE SCALE GENOMIC DNA]</scope>
    <source>
        <strain evidence="5">JCM 16546</strain>
    </source>
</reference>
<keyword evidence="5" id="KW-1185">Reference proteome</keyword>
<name>A0ABP7BHU4_9MICO</name>
<dbReference type="InterPro" id="IPR009677">
    <property type="entry name" value="DUF1266"/>
</dbReference>